<dbReference type="RefSeq" id="XP_025347331.1">
    <property type="nucleotide sequence ID" value="XM_025494387.1"/>
</dbReference>
<evidence type="ECO:0000256" key="1">
    <source>
        <dbReference type="SAM" id="SignalP"/>
    </source>
</evidence>
<proteinExistence type="predicted"/>
<protein>
    <submittedName>
        <fullName evidence="2">Uncharacterized protein</fullName>
    </submittedName>
</protein>
<gene>
    <name evidence="2" type="ORF">BCV69DRAFT_299910</name>
</gene>
<reference evidence="2 3" key="1">
    <citation type="journal article" date="2018" name="Mol. Biol. Evol.">
        <title>Broad Genomic Sampling Reveals a Smut Pathogenic Ancestry of the Fungal Clade Ustilaginomycotina.</title>
        <authorList>
            <person name="Kijpornyongpan T."/>
            <person name="Mondo S.J."/>
            <person name="Barry K."/>
            <person name="Sandor L."/>
            <person name="Lee J."/>
            <person name="Lipzen A."/>
            <person name="Pangilinan J."/>
            <person name="LaButti K."/>
            <person name="Hainaut M."/>
            <person name="Henrissat B."/>
            <person name="Grigoriev I.V."/>
            <person name="Spatafora J.W."/>
            <person name="Aime M.C."/>
        </authorList>
    </citation>
    <scope>NUCLEOTIDE SEQUENCE [LARGE SCALE GENOMIC DNA]</scope>
    <source>
        <strain evidence="2 3">MCA 4718</strain>
    </source>
</reference>
<accession>A0A316U6V7</accession>
<evidence type="ECO:0000313" key="2">
    <source>
        <dbReference type="EMBL" id="PWN20171.1"/>
    </source>
</evidence>
<dbReference type="GeneID" id="37016121"/>
<feature type="chain" id="PRO_5016242628" evidence="1">
    <location>
        <begin position="20"/>
        <end position="95"/>
    </location>
</feature>
<feature type="signal peptide" evidence="1">
    <location>
        <begin position="1"/>
        <end position="19"/>
    </location>
</feature>
<name>A0A316U6V7_9BASI</name>
<organism evidence="2 3">
    <name type="scientific">Pseudomicrostroma glucosiphilum</name>
    <dbReference type="NCBI Taxonomy" id="1684307"/>
    <lineage>
        <taxon>Eukaryota</taxon>
        <taxon>Fungi</taxon>
        <taxon>Dikarya</taxon>
        <taxon>Basidiomycota</taxon>
        <taxon>Ustilaginomycotina</taxon>
        <taxon>Exobasidiomycetes</taxon>
        <taxon>Microstromatales</taxon>
        <taxon>Microstromatales incertae sedis</taxon>
        <taxon>Pseudomicrostroma</taxon>
    </lineage>
</organism>
<keyword evidence="1" id="KW-0732">Signal</keyword>
<dbReference type="AlphaFoldDB" id="A0A316U6V7"/>
<sequence length="95" mass="9584">MKTFTTAILCAMLASMAAANFCGLKYNGSWKTCQGGCAVDILNEPKCIGPGGGDLGDLGSNCGVLKSRASTSTIKECDPGKGCGFLGSKGDNGCH</sequence>
<dbReference type="Proteomes" id="UP000245942">
    <property type="component" value="Unassembled WGS sequence"/>
</dbReference>
<evidence type="ECO:0000313" key="3">
    <source>
        <dbReference type="Proteomes" id="UP000245942"/>
    </source>
</evidence>
<keyword evidence="3" id="KW-1185">Reference proteome</keyword>
<dbReference type="EMBL" id="KZ819329">
    <property type="protein sequence ID" value="PWN20171.1"/>
    <property type="molecule type" value="Genomic_DNA"/>
</dbReference>